<dbReference type="InterPro" id="IPR011001">
    <property type="entry name" value="Saposin-like"/>
</dbReference>
<dbReference type="SUPFAM" id="SSF47862">
    <property type="entry name" value="Saposin"/>
    <property type="match status" value="1"/>
</dbReference>
<proteinExistence type="predicted"/>
<comment type="caution">
    <text evidence="4">The sequence shown here is derived from an EMBL/GenBank/DDBJ whole genome shotgun (WGS) entry which is preliminary data.</text>
</comment>
<feature type="domain" description="Saposin B-type" evidence="3">
    <location>
        <begin position="22"/>
        <end position="104"/>
    </location>
</feature>
<evidence type="ECO:0000256" key="2">
    <source>
        <dbReference type="SAM" id="SignalP"/>
    </source>
</evidence>
<protein>
    <recommendedName>
        <fullName evidence="3">Saposin B-type domain-containing protein</fullName>
    </recommendedName>
</protein>
<evidence type="ECO:0000313" key="4">
    <source>
        <dbReference type="EMBL" id="CAJ0559173.1"/>
    </source>
</evidence>
<reference evidence="4" key="1">
    <citation type="submission" date="2023-06" db="EMBL/GenBank/DDBJ databases">
        <authorList>
            <person name="Delattre M."/>
        </authorList>
    </citation>
    <scope>NUCLEOTIDE SEQUENCE</scope>
    <source>
        <strain evidence="4">AF72</strain>
    </source>
</reference>
<evidence type="ECO:0000313" key="6">
    <source>
        <dbReference type="Proteomes" id="UP001177023"/>
    </source>
</evidence>
<feature type="non-terminal residue" evidence="4">
    <location>
        <position position="104"/>
    </location>
</feature>
<dbReference type="Proteomes" id="UP001177023">
    <property type="component" value="Unassembled WGS sequence"/>
</dbReference>
<dbReference type="EMBL" id="CATQJA010002651">
    <property type="protein sequence ID" value="CAJ0577565.1"/>
    <property type="molecule type" value="Genomic_DNA"/>
</dbReference>
<dbReference type="AlphaFoldDB" id="A0AA36C641"/>
<dbReference type="PROSITE" id="PS50015">
    <property type="entry name" value="SAP_B"/>
    <property type="match status" value="1"/>
</dbReference>
<feature type="signal peptide" evidence="2">
    <location>
        <begin position="1"/>
        <end position="16"/>
    </location>
</feature>
<organism evidence="4 6">
    <name type="scientific">Mesorhabditis spiculigera</name>
    <dbReference type="NCBI Taxonomy" id="96644"/>
    <lineage>
        <taxon>Eukaryota</taxon>
        <taxon>Metazoa</taxon>
        <taxon>Ecdysozoa</taxon>
        <taxon>Nematoda</taxon>
        <taxon>Chromadorea</taxon>
        <taxon>Rhabditida</taxon>
        <taxon>Rhabditina</taxon>
        <taxon>Rhabditomorpha</taxon>
        <taxon>Rhabditoidea</taxon>
        <taxon>Rhabditidae</taxon>
        <taxon>Mesorhabditinae</taxon>
        <taxon>Mesorhabditis</taxon>
    </lineage>
</organism>
<keyword evidence="2" id="KW-0732">Signal</keyword>
<keyword evidence="6" id="KW-1185">Reference proteome</keyword>
<dbReference type="EMBL" id="CATQJA010000315">
    <property type="protein sequence ID" value="CAJ0559173.1"/>
    <property type="molecule type" value="Genomic_DNA"/>
</dbReference>
<feature type="chain" id="PRO_5041630181" description="Saposin B-type domain-containing protein" evidence="2">
    <location>
        <begin position="17"/>
        <end position="104"/>
    </location>
</feature>
<keyword evidence="1" id="KW-1015">Disulfide bond</keyword>
<evidence type="ECO:0000256" key="1">
    <source>
        <dbReference type="ARBA" id="ARBA00023157"/>
    </source>
</evidence>
<evidence type="ECO:0000313" key="5">
    <source>
        <dbReference type="EMBL" id="CAJ0577565.1"/>
    </source>
</evidence>
<name>A0AA36C641_9BILA</name>
<dbReference type="InterPro" id="IPR008139">
    <property type="entry name" value="SaposinB_dom"/>
</dbReference>
<dbReference type="Gene3D" id="1.10.225.10">
    <property type="entry name" value="Saposin-like"/>
    <property type="match status" value="1"/>
</dbReference>
<sequence>MKSVLIFAVVAVIAFAQHTRPTPGPCQICEYVVGQAEHHLHGRPVDKGELQIFLLADCESLRRFEGQVATDACIQLIDNNMDLIYTDVYNGKHVRDICNDLKQC</sequence>
<gene>
    <name evidence="4" type="ORF">MSPICULIGERA_LOCUS1190</name>
    <name evidence="5" type="ORF">MSPICULIGERA_LOCUS15836</name>
</gene>
<accession>A0AA36C641</accession>
<dbReference type="SMART" id="SM00741">
    <property type="entry name" value="SapB"/>
    <property type="match status" value="1"/>
</dbReference>
<evidence type="ECO:0000259" key="3">
    <source>
        <dbReference type="PROSITE" id="PS50015"/>
    </source>
</evidence>